<proteinExistence type="predicted"/>
<dbReference type="Pfam" id="PF00856">
    <property type="entry name" value="SET"/>
    <property type="match status" value="1"/>
</dbReference>
<feature type="chain" id="PRO_5040203629" evidence="2">
    <location>
        <begin position="24"/>
        <end position="429"/>
    </location>
</feature>
<name>A0A9P4N0I9_9PLEO</name>
<dbReference type="Gene3D" id="2.170.270.10">
    <property type="entry name" value="SET domain"/>
    <property type="match status" value="1"/>
</dbReference>
<dbReference type="InterPro" id="IPR001214">
    <property type="entry name" value="SET_dom"/>
</dbReference>
<reference evidence="5" key="1">
    <citation type="journal article" date="2020" name="Stud. Mycol.">
        <title>101 Dothideomycetes genomes: A test case for predicting lifestyles and emergence of pathogens.</title>
        <authorList>
            <person name="Haridas S."/>
            <person name="Albert R."/>
            <person name="Binder M."/>
            <person name="Bloem J."/>
            <person name="LaButti K."/>
            <person name="Salamov A."/>
            <person name="Andreopoulos B."/>
            <person name="Baker S."/>
            <person name="Barry K."/>
            <person name="Bills G."/>
            <person name="Bluhm B."/>
            <person name="Cannon C."/>
            <person name="Castanera R."/>
            <person name="Culley D."/>
            <person name="Daum C."/>
            <person name="Ezra D."/>
            <person name="Gonzalez J."/>
            <person name="Henrissat B."/>
            <person name="Kuo A."/>
            <person name="Liang C."/>
            <person name="Lipzen A."/>
            <person name="Lutzoni F."/>
            <person name="Magnuson J."/>
            <person name="Mondo S."/>
            <person name="Nolan M."/>
            <person name="Ohm R."/>
            <person name="Pangilinan J."/>
            <person name="Park H.-J."/>
            <person name="Ramirez L."/>
            <person name="Alfaro M."/>
            <person name="Sun H."/>
            <person name="Tritt A."/>
            <person name="Yoshinaga Y."/>
            <person name="Zwiers L.-H."/>
            <person name="Turgeon B."/>
            <person name="Goodwin S."/>
            <person name="Spatafora J."/>
            <person name="Crous P."/>
            <person name="Grigoriev I."/>
        </authorList>
    </citation>
    <scope>NUCLEOTIDE SEQUENCE [LARGE SCALE GENOMIC DNA]</scope>
    <source>
        <strain evidence="5">CBS 304.66</strain>
    </source>
</reference>
<comment type="caution">
    <text evidence="4">The sequence shown here is derived from an EMBL/GenBank/DDBJ whole genome shotgun (WGS) entry which is preliminary data.</text>
</comment>
<feature type="signal peptide" evidence="2">
    <location>
        <begin position="1"/>
        <end position="23"/>
    </location>
</feature>
<dbReference type="InterPro" id="IPR053185">
    <property type="entry name" value="SET_domain_protein"/>
</dbReference>
<dbReference type="Proteomes" id="UP000800093">
    <property type="component" value="Unassembled WGS sequence"/>
</dbReference>
<dbReference type="InterPro" id="IPR046341">
    <property type="entry name" value="SET_dom_sf"/>
</dbReference>
<sequence>MQILASSTFILLSSIGYFQHAGASGPLLDIQHLLRPESTSSSPTQHHPKHASNPKTSDKSYAPWAHKPHCIYPQTAPNKRERFCVHTYHRQYGPSISIIGKPEMATDLLPKLDEDPLSIFLTPTQASEYLTTPRKYDVRPIPGKGIGVIATQKIPQYSTFMFDQASIVVDLEPDEKKSAPEYGRLLHLAVGQLREPVVVRNLSTANDERGLRKRGAELEGDVMETNSFATKVEDAQTKALFPLVSRINHACNPNAFVMFSPSGVSIGIKAYHDILPGEEITISYLFLGLPTLRRHERLEKWGFKCTCPLCSASPNARFASDTRRIRIEEAEKEIIDLWRDGQIQAAIRVAEEAVELMKEEDLTPMLTDEYMMLARLHMLRQEIEESEDYAAMTAEILKNLGFLGPEPDMGEWGLEKMLEAYGEGVIYRA</sequence>
<feature type="domain" description="SET" evidence="3">
    <location>
        <begin position="134"/>
        <end position="285"/>
    </location>
</feature>
<evidence type="ECO:0000256" key="2">
    <source>
        <dbReference type="SAM" id="SignalP"/>
    </source>
</evidence>
<dbReference type="SUPFAM" id="SSF82199">
    <property type="entry name" value="SET domain"/>
    <property type="match status" value="1"/>
</dbReference>
<dbReference type="CDD" id="cd20071">
    <property type="entry name" value="SET_SMYD"/>
    <property type="match status" value="1"/>
</dbReference>
<dbReference type="EMBL" id="ML986658">
    <property type="protein sequence ID" value="KAF2261417.1"/>
    <property type="molecule type" value="Genomic_DNA"/>
</dbReference>
<evidence type="ECO:0000313" key="4">
    <source>
        <dbReference type="EMBL" id="KAF2261417.1"/>
    </source>
</evidence>
<organism evidence="4 5">
    <name type="scientific">Lojkania enalia</name>
    <dbReference type="NCBI Taxonomy" id="147567"/>
    <lineage>
        <taxon>Eukaryota</taxon>
        <taxon>Fungi</taxon>
        <taxon>Dikarya</taxon>
        <taxon>Ascomycota</taxon>
        <taxon>Pezizomycotina</taxon>
        <taxon>Dothideomycetes</taxon>
        <taxon>Pleosporomycetidae</taxon>
        <taxon>Pleosporales</taxon>
        <taxon>Pleosporales incertae sedis</taxon>
        <taxon>Lojkania</taxon>
    </lineage>
</organism>
<evidence type="ECO:0000313" key="5">
    <source>
        <dbReference type="Proteomes" id="UP000800093"/>
    </source>
</evidence>
<dbReference type="PANTHER" id="PTHR47332:SF6">
    <property type="entry name" value="SET DOMAIN-CONTAINING PROTEIN"/>
    <property type="match status" value="1"/>
</dbReference>
<keyword evidence="5" id="KW-1185">Reference proteome</keyword>
<accession>A0A9P4N0I9</accession>
<dbReference type="SMART" id="SM00317">
    <property type="entry name" value="SET"/>
    <property type="match status" value="1"/>
</dbReference>
<dbReference type="PANTHER" id="PTHR47332">
    <property type="entry name" value="SET DOMAIN-CONTAINING PROTEIN 5"/>
    <property type="match status" value="1"/>
</dbReference>
<evidence type="ECO:0000256" key="1">
    <source>
        <dbReference type="SAM" id="MobiDB-lite"/>
    </source>
</evidence>
<gene>
    <name evidence="4" type="ORF">CC78DRAFT_470486</name>
</gene>
<evidence type="ECO:0000259" key="3">
    <source>
        <dbReference type="PROSITE" id="PS50280"/>
    </source>
</evidence>
<protein>
    <submittedName>
        <fullName evidence="4">SET domain-containing protein</fullName>
    </submittedName>
</protein>
<keyword evidence="2" id="KW-0732">Signal</keyword>
<dbReference type="OrthoDB" id="438641at2759"/>
<feature type="region of interest" description="Disordered" evidence="1">
    <location>
        <begin position="37"/>
        <end position="60"/>
    </location>
</feature>
<dbReference type="AlphaFoldDB" id="A0A9P4N0I9"/>
<dbReference type="PROSITE" id="PS50280">
    <property type="entry name" value="SET"/>
    <property type="match status" value="1"/>
</dbReference>